<comment type="caution">
    <text evidence="3">The sequence shown here is derived from an EMBL/GenBank/DDBJ whole genome shotgun (WGS) entry which is preliminary data.</text>
</comment>
<organism evidence="3 4">
    <name type="scientific">Actinomadura keratinilytica</name>
    <dbReference type="NCBI Taxonomy" id="547461"/>
    <lineage>
        <taxon>Bacteria</taxon>
        <taxon>Bacillati</taxon>
        <taxon>Actinomycetota</taxon>
        <taxon>Actinomycetes</taxon>
        <taxon>Streptosporangiales</taxon>
        <taxon>Thermomonosporaceae</taxon>
        <taxon>Actinomadura</taxon>
    </lineage>
</organism>
<accession>A0ABP7YZK1</accession>
<keyword evidence="2" id="KW-0472">Membrane</keyword>
<dbReference type="EMBL" id="BAABDO010000049">
    <property type="protein sequence ID" value="GAA4144113.1"/>
    <property type="molecule type" value="Genomic_DNA"/>
</dbReference>
<feature type="transmembrane region" description="Helical" evidence="2">
    <location>
        <begin position="76"/>
        <end position="96"/>
    </location>
</feature>
<evidence type="ECO:0000256" key="2">
    <source>
        <dbReference type="SAM" id="Phobius"/>
    </source>
</evidence>
<feature type="transmembrane region" description="Helical" evidence="2">
    <location>
        <begin position="41"/>
        <end position="64"/>
    </location>
</feature>
<protein>
    <recommendedName>
        <fullName evidence="5">Integral membrane protein</fullName>
    </recommendedName>
</protein>
<gene>
    <name evidence="3" type="ORF">GCM10022416_34520</name>
</gene>
<keyword evidence="2" id="KW-0812">Transmembrane</keyword>
<sequence length="252" mass="25910">MMDTHAHGAEPAGAPPMPTPPPTPPTADTAPTTGPAYAHPAFWLTATAVTYALTHHVGVAMAWLGTIGPTRWADWIDLLTPYAVLLPAAAALHTGGADRRAWALYLTGALTYVEGHGIHLAANSVGNHTPNAAAHLWDEVVGHYIWYGGAALVAASLAAALAHHPAPRTAAGRVLTHTAALLTGVTFTTNSLEGGTADMGIAVAAAFTAWGWSARGRLGGAWATAFACALLLLAAYGLRQGGFPQPSQLGWI</sequence>
<evidence type="ECO:0000256" key="1">
    <source>
        <dbReference type="SAM" id="MobiDB-lite"/>
    </source>
</evidence>
<proteinExistence type="predicted"/>
<feature type="compositionally biased region" description="Pro residues" evidence="1">
    <location>
        <begin position="13"/>
        <end position="25"/>
    </location>
</feature>
<dbReference type="RefSeq" id="WP_345022427.1">
    <property type="nucleotide sequence ID" value="NZ_BAABDO010000049.1"/>
</dbReference>
<reference evidence="4" key="1">
    <citation type="journal article" date="2019" name="Int. J. Syst. Evol. Microbiol.">
        <title>The Global Catalogue of Microorganisms (GCM) 10K type strain sequencing project: providing services to taxonomists for standard genome sequencing and annotation.</title>
        <authorList>
            <consortium name="The Broad Institute Genomics Platform"/>
            <consortium name="The Broad Institute Genome Sequencing Center for Infectious Disease"/>
            <person name="Wu L."/>
            <person name="Ma J."/>
        </authorList>
    </citation>
    <scope>NUCLEOTIDE SEQUENCE [LARGE SCALE GENOMIC DNA]</scope>
    <source>
        <strain evidence="4">JCM 17316</strain>
    </source>
</reference>
<evidence type="ECO:0008006" key="5">
    <source>
        <dbReference type="Google" id="ProtNLM"/>
    </source>
</evidence>
<dbReference type="Proteomes" id="UP001500266">
    <property type="component" value="Unassembled WGS sequence"/>
</dbReference>
<evidence type="ECO:0000313" key="3">
    <source>
        <dbReference type="EMBL" id="GAA4144113.1"/>
    </source>
</evidence>
<feature type="region of interest" description="Disordered" evidence="1">
    <location>
        <begin position="1"/>
        <end position="32"/>
    </location>
</feature>
<feature type="transmembrane region" description="Helical" evidence="2">
    <location>
        <begin position="144"/>
        <end position="162"/>
    </location>
</feature>
<feature type="transmembrane region" description="Helical" evidence="2">
    <location>
        <begin position="220"/>
        <end position="238"/>
    </location>
</feature>
<name>A0ABP7YZK1_9ACTN</name>
<evidence type="ECO:0000313" key="4">
    <source>
        <dbReference type="Proteomes" id="UP001500266"/>
    </source>
</evidence>
<keyword evidence="4" id="KW-1185">Reference proteome</keyword>
<keyword evidence="2" id="KW-1133">Transmembrane helix</keyword>